<name>A0ABU4W2U7_9HYPH</name>
<dbReference type="Proteomes" id="UP001277561">
    <property type="component" value="Unassembled WGS sequence"/>
</dbReference>
<gene>
    <name evidence="1" type="ORF">RMS29_23130</name>
</gene>
<dbReference type="RefSeq" id="WP_256438158.1">
    <property type="nucleotide sequence ID" value="NZ_CP192769.1"/>
</dbReference>
<accession>A0ABU4W2U7</accession>
<evidence type="ECO:0000313" key="1">
    <source>
        <dbReference type="EMBL" id="MDX8332110.1"/>
    </source>
</evidence>
<protein>
    <submittedName>
        <fullName evidence="1">Uncharacterized protein</fullName>
    </submittedName>
</protein>
<comment type="caution">
    <text evidence="1">The sequence shown here is derived from an EMBL/GenBank/DDBJ whole genome shotgun (WGS) entry which is preliminary data.</text>
</comment>
<evidence type="ECO:0000313" key="2">
    <source>
        <dbReference type="Proteomes" id="UP001277561"/>
    </source>
</evidence>
<keyword evidence="2" id="KW-1185">Reference proteome</keyword>
<dbReference type="EMBL" id="JAVRAD010000014">
    <property type="protein sequence ID" value="MDX8332110.1"/>
    <property type="molecule type" value="Genomic_DNA"/>
</dbReference>
<organism evidence="1 2">
    <name type="scientific">Agrobacterium rosae</name>
    <dbReference type="NCBI Taxonomy" id="1972867"/>
    <lineage>
        <taxon>Bacteria</taxon>
        <taxon>Pseudomonadati</taxon>
        <taxon>Pseudomonadota</taxon>
        <taxon>Alphaproteobacteria</taxon>
        <taxon>Hyphomicrobiales</taxon>
        <taxon>Rhizobiaceae</taxon>
        <taxon>Rhizobium/Agrobacterium group</taxon>
        <taxon>Agrobacterium</taxon>
    </lineage>
</organism>
<reference evidence="1" key="1">
    <citation type="journal article" date="2023" name="Phytobiomes J">
        <title>Deciphering the key players within the bacterial microbiota associated with aerial crown gall tumors on rhododendron: Insights into the gallobiome.</title>
        <authorList>
            <person name="Kuzmanovic N."/>
            <person name="Nesme J."/>
            <person name="Wolf J."/>
            <person name="Neumann-Schaal M."/>
            <person name="Petersen J."/>
            <person name="Fernandez-Gnecco G."/>
            <person name="Sproeer C."/>
            <person name="Bunk B."/>
            <person name="Overmann J."/>
            <person name="Sorensen S.J."/>
            <person name="Idczak E."/>
            <person name="Smalla K."/>
        </authorList>
    </citation>
    <scope>NUCLEOTIDE SEQUENCE [LARGE SCALE GENOMIC DNA]</scope>
    <source>
        <strain evidence="1">Rho-14.1</strain>
    </source>
</reference>
<proteinExistence type="predicted"/>
<sequence length="40" mass="4392">MTDTSRLMSGYFKLAAVVAKAHAENEQFASDIALYLADLE</sequence>